<sequence length="139" mass="15674">MIRKPDCTSLQLNPFNTYVSSTSIFNSAERTLRPLTPYSILANLSRPGWTNYTLEASNPDEHTTLQILSIDSTNGLLRMIRKPDCTSLQLNPFNIYVSSNSIFNSAERTLRPLTVTIFGKNCFSKLQRKVSWTAPVGTR</sequence>
<reference evidence="1 2" key="1">
    <citation type="journal article" date="2018" name="Sci. Rep.">
        <title>Comparative analysis of the Pocillopora damicornis genome highlights role of immune system in coral evolution.</title>
        <authorList>
            <person name="Cunning R."/>
            <person name="Bay R.A."/>
            <person name="Gillette P."/>
            <person name="Baker A.C."/>
            <person name="Traylor-Knowles N."/>
        </authorList>
    </citation>
    <scope>NUCLEOTIDE SEQUENCE [LARGE SCALE GENOMIC DNA]</scope>
    <source>
        <strain evidence="1">RSMAS</strain>
        <tissue evidence="1">Whole animal</tissue>
    </source>
</reference>
<feature type="non-terminal residue" evidence="1">
    <location>
        <position position="139"/>
    </location>
</feature>
<protein>
    <submittedName>
        <fullName evidence="1">Uncharacterized protein</fullName>
    </submittedName>
</protein>
<evidence type="ECO:0000313" key="1">
    <source>
        <dbReference type="EMBL" id="RMX47385.1"/>
    </source>
</evidence>
<evidence type="ECO:0000313" key="2">
    <source>
        <dbReference type="Proteomes" id="UP000275408"/>
    </source>
</evidence>
<organism evidence="1 2">
    <name type="scientific">Pocillopora damicornis</name>
    <name type="common">Cauliflower coral</name>
    <name type="synonym">Millepora damicornis</name>
    <dbReference type="NCBI Taxonomy" id="46731"/>
    <lineage>
        <taxon>Eukaryota</taxon>
        <taxon>Metazoa</taxon>
        <taxon>Cnidaria</taxon>
        <taxon>Anthozoa</taxon>
        <taxon>Hexacorallia</taxon>
        <taxon>Scleractinia</taxon>
        <taxon>Astrocoeniina</taxon>
        <taxon>Pocilloporidae</taxon>
        <taxon>Pocillopora</taxon>
    </lineage>
</organism>
<gene>
    <name evidence="1" type="ORF">pdam_00018763</name>
</gene>
<dbReference type="EMBL" id="RCHS01002423">
    <property type="protein sequence ID" value="RMX47385.1"/>
    <property type="molecule type" value="Genomic_DNA"/>
</dbReference>
<proteinExistence type="predicted"/>
<accession>A0A3M6U107</accession>
<keyword evidence="2" id="KW-1185">Reference proteome</keyword>
<dbReference type="Proteomes" id="UP000275408">
    <property type="component" value="Unassembled WGS sequence"/>
</dbReference>
<comment type="caution">
    <text evidence="1">The sequence shown here is derived from an EMBL/GenBank/DDBJ whole genome shotgun (WGS) entry which is preliminary data.</text>
</comment>
<dbReference type="AlphaFoldDB" id="A0A3M6U107"/>
<name>A0A3M6U107_POCDA</name>